<evidence type="ECO:0000313" key="11">
    <source>
        <dbReference type="EMBL" id="MFC3848255.1"/>
    </source>
</evidence>
<organism evidence="11 12">
    <name type="scientific">Helicobacter baculiformis</name>
    <dbReference type="NCBI Taxonomy" id="427351"/>
    <lineage>
        <taxon>Bacteria</taxon>
        <taxon>Pseudomonadati</taxon>
        <taxon>Campylobacterota</taxon>
        <taxon>Epsilonproteobacteria</taxon>
        <taxon>Campylobacterales</taxon>
        <taxon>Helicobacteraceae</taxon>
        <taxon>Helicobacter</taxon>
    </lineage>
</organism>
<dbReference type="EC" id="4.1.2.50" evidence="4"/>
<dbReference type="Proteomes" id="UP001595783">
    <property type="component" value="Unassembled WGS sequence"/>
</dbReference>
<keyword evidence="6" id="KW-0479">Metal-binding</keyword>
<evidence type="ECO:0000256" key="6">
    <source>
        <dbReference type="ARBA" id="ARBA00022723"/>
    </source>
</evidence>
<comment type="similarity">
    <text evidence="3">Belongs to the PTPS family. QueD subfamily.</text>
</comment>
<accession>A0ABV7ZJ66</accession>
<gene>
    <name evidence="11" type="ORF">ACFOPX_06955</name>
</gene>
<name>A0ABV7ZJ66_9HELI</name>
<evidence type="ECO:0000256" key="1">
    <source>
        <dbReference type="ARBA" id="ARBA00001947"/>
    </source>
</evidence>
<reference evidence="12" key="1">
    <citation type="journal article" date="2019" name="Int. J. Syst. Evol. Microbiol.">
        <title>The Global Catalogue of Microorganisms (GCM) 10K type strain sequencing project: providing services to taxonomists for standard genome sequencing and annotation.</title>
        <authorList>
            <consortium name="The Broad Institute Genomics Platform"/>
            <consortium name="The Broad Institute Genome Sequencing Center for Infectious Disease"/>
            <person name="Wu L."/>
            <person name="Ma J."/>
        </authorList>
    </citation>
    <scope>NUCLEOTIDE SEQUENCE [LARGE SCALE GENOMIC DNA]</scope>
    <source>
        <strain evidence="12">CCUG 53816</strain>
    </source>
</reference>
<comment type="caution">
    <text evidence="11">The sequence shown here is derived from an EMBL/GenBank/DDBJ whole genome shotgun (WGS) entry which is preliminary data.</text>
</comment>
<evidence type="ECO:0000256" key="4">
    <source>
        <dbReference type="ARBA" id="ARBA00012982"/>
    </source>
</evidence>
<keyword evidence="12" id="KW-1185">Reference proteome</keyword>
<dbReference type="RefSeq" id="WP_104751535.1">
    <property type="nucleotide sequence ID" value="NZ_FZMF01000002.1"/>
</dbReference>
<comment type="cofactor">
    <cofactor evidence="1">
        <name>Zn(2+)</name>
        <dbReference type="ChEBI" id="CHEBI:29105"/>
    </cofactor>
</comment>
<dbReference type="PANTHER" id="PTHR12589:SF7">
    <property type="entry name" value="6-PYRUVOYL TETRAHYDROBIOPTERIN SYNTHASE"/>
    <property type="match status" value="1"/>
</dbReference>
<keyword evidence="7" id="KW-0862">Zinc</keyword>
<evidence type="ECO:0000256" key="7">
    <source>
        <dbReference type="ARBA" id="ARBA00022833"/>
    </source>
</evidence>
<sequence length="211" mass="23988">MQIRRTFHFCASHIVRNCTSKRCASSIHGHNYTLEVFVEAHKLDHAGMILDFGLFKNEIASFIDAFDHAHHFWDRESPEFQDFIATTCTRHVKLGFNPSAEGYALMFHLFLDAIVRATEFHNGEAPLSVSAVRVHETNYGYAQSFKADLQNPDLMRSISLESVCFSPGILEEMPNSALIDRLKQYYYLLACAIIPPKKPFSSPPPLQQIPL</sequence>
<evidence type="ECO:0000256" key="9">
    <source>
        <dbReference type="ARBA" id="ARBA00031449"/>
    </source>
</evidence>
<comment type="catalytic activity">
    <reaction evidence="10">
        <text>7,8-dihydroneopterin 3'-triphosphate + H2O = 6-carboxy-5,6,7,8-tetrahydropterin + triphosphate + acetaldehyde + 2 H(+)</text>
        <dbReference type="Rhea" id="RHEA:27966"/>
        <dbReference type="ChEBI" id="CHEBI:15343"/>
        <dbReference type="ChEBI" id="CHEBI:15377"/>
        <dbReference type="ChEBI" id="CHEBI:15378"/>
        <dbReference type="ChEBI" id="CHEBI:18036"/>
        <dbReference type="ChEBI" id="CHEBI:58462"/>
        <dbReference type="ChEBI" id="CHEBI:61032"/>
        <dbReference type="EC" id="4.1.2.50"/>
    </reaction>
</comment>
<dbReference type="Gene3D" id="3.30.479.10">
    <property type="entry name" value="6-pyruvoyl tetrahydropterin synthase/QueD"/>
    <property type="match status" value="1"/>
</dbReference>
<protein>
    <recommendedName>
        <fullName evidence="5">6-carboxy-5,6,7,8-tetrahydropterin synthase</fullName>
        <ecNumber evidence="4">4.1.2.50</ecNumber>
    </recommendedName>
    <alternativeName>
        <fullName evidence="9">Queuosine biosynthesis protein QueD</fullName>
    </alternativeName>
</protein>
<dbReference type="SUPFAM" id="SSF55620">
    <property type="entry name" value="Tetrahydrobiopterin biosynthesis enzymes-like"/>
    <property type="match status" value="1"/>
</dbReference>
<proteinExistence type="inferred from homology"/>
<dbReference type="PANTHER" id="PTHR12589">
    <property type="entry name" value="PYRUVOYL TETRAHYDROBIOPTERIN SYNTHASE"/>
    <property type="match status" value="1"/>
</dbReference>
<comment type="pathway">
    <text evidence="2">Purine metabolism; 7-cyano-7-deazaguanine biosynthesis.</text>
</comment>
<dbReference type="EMBL" id="JBHRZO010000048">
    <property type="protein sequence ID" value="MFC3848255.1"/>
    <property type="molecule type" value="Genomic_DNA"/>
</dbReference>
<evidence type="ECO:0000256" key="10">
    <source>
        <dbReference type="ARBA" id="ARBA00048807"/>
    </source>
</evidence>
<evidence type="ECO:0000313" key="12">
    <source>
        <dbReference type="Proteomes" id="UP001595783"/>
    </source>
</evidence>
<dbReference type="InterPro" id="IPR007115">
    <property type="entry name" value="6-PTP_synth/QueD"/>
</dbReference>
<keyword evidence="8" id="KW-0456">Lyase</keyword>
<evidence type="ECO:0000256" key="8">
    <source>
        <dbReference type="ARBA" id="ARBA00023239"/>
    </source>
</evidence>
<evidence type="ECO:0000256" key="5">
    <source>
        <dbReference type="ARBA" id="ARBA00018141"/>
    </source>
</evidence>
<evidence type="ECO:0000256" key="3">
    <source>
        <dbReference type="ARBA" id="ARBA00008900"/>
    </source>
</evidence>
<dbReference type="InterPro" id="IPR038418">
    <property type="entry name" value="6-PTP_synth/QueD_sf"/>
</dbReference>
<dbReference type="Pfam" id="PF01242">
    <property type="entry name" value="PTPS"/>
    <property type="match status" value="1"/>
</dbReference>
<evidence type="ECO:0000256" key="2">
    <source>
        <dbReference type="ARBA" id="ARBA00005061"/>
    </source>
</evidence>